<sequence length="527" mass="61714">MSLRSDRLSAKASNYSSNRRTVNSSQQKVDQLVEQPMQNIQEICLYCDGAWDEQNDHAKCLQDKLAFEAQIKEIKEVMSKISKEINSQAKLIENSQVRFIQTVASGILSIQNDYQKLNKQYDDLDYHINQQNHKSRELQDLLARTKDLEQKYLDFVDKNKMLSEKDQNAYSMNIKDNLICFMSKKPDVEHIPIEKLEERIMELKQTNFIQRVAIGLLGLFLILSYFRSPVLTNNADFAKVINDQKCKSNEEGAAEYFRQITGWQNYTTADIQNALPQNITDDFMIIGEYKDEEIRSMDESKFVVPLNLTLLIKRDEQRRAVQLTFIAQTQEKNGQQYLINLDKKNFITREEQAGQYHNEYRVQFRQKALNSLCEKAHEKNNELNKTVIELNQQIEDYNLKINQAQASLVECNNEAIQQQQSQREQYETVIGSLQQQLQGSRCEQQIIYIDRCPQVQVALNKSQDNTIETQNMDLVQIPTQQYSPIKIVKTQVQKSIFHEIHEYLLWALFGLSIMVNFISLQFLYRFF</sequence>
<feature type="transmembrane region" description="Helical" evidence="3">
    <location>
        <begin position="503"/>
        <end position="524"/>
    </location>
</feature>
<keyword evidence="1" id="KW-0175">Coiled coil</keyword>
<name>A0A078ALR5_STYLE</name>
<evidence type="ECO:0008006" key="6">
    <source>
        <dbReference type="Google" id="ProtNLM"/>
    </source>
</evidence>
<organism evidence="4 5">
    <name type="scientific">Stylonychia lemnae</name>
    <name type="common">Ciliate</name>
    <dbReference type="NCBI Taxonomy" id="5949"/>
    <lineage>
        <taxon>Eukaryota</taxon>
        <taxon>Sar</taxon>
        <taxon>Alveolata</taxon>
        <taxon>Ciliophora</taxon>
        <taxon>Intramacronucleata</taxon>
        <taxon>Spirotrichea</taxon>
        <taxon>Stichotrichia</taxon>
        <taxon>Sporadotrichida</taxon>
        <taxon>Oxytrichidae</taxon>
        <taxon>Stylonychinae</taxon>
        <taxon>Stylonychia</taxon>
    </lineage>
</organism>
<gene>
    <name evidence="4" type="primary">Contig6624.g7082</name>
    <name evidence="4" type="ORF">STYLEM_11384</name>
</gene>
<feature type="compositionally biased region" description="Polar residues" evidence="2">
    <location>
        <begin position="11"/>
        <end position="26"/>
    </location>
</feature>
<evidence type="ECO:0000256" key="3">
    <source>
        <dbReference type="SAM" id="Phobius"/>
    </source>
</evidence>
<dbReference type="EMBL" id="CCKQ01010837">
    <property type="protein sequence ID" value="CDW82352.1"/>
    <property type="molecule type" value="Genomic_DNA"/>
</dbReference>
<protein>
    <recommendedName>
        <fullName evidence="6">Transmembrane protein</fullName>
    </recommendedName>
</protein>
<keyword evidence="3" id="KW-0472">Membrane</keyword>
<keyword evidence="3" id="KW-1133">Transmembrane helix</keyword>
<feature type="coiled-coil region" evidence="1">
    <location>
        <begin position="373"/>
        <end position="436"/>
    </location>
</feature>
<keyword evidence="5" id="KW-1185">Reference proteome</keyword>
<keyword evidence="3" id="KW-0812">Transmembrane</keyword>
<evidence type="ECO:0000256" key="2">
    <source>
        <dbReference type="SAM" id="MobiDB-lite"/>
    </source>
</evidence>
<dbReference type="InParanoid" id="A0A078ALR5"/>
<accession>A0A078ALR5</accession>
<dbReference type="AlphaFoldDB" id="A0A078ALR5"/>
<evidence type="ECO:0000256" key="1">
    <source>
        <dbReference type="SAM" id="Coils"/>
    </source>
</evidence>
<dbReference type="Proteomes" id="UP000039865">
    <property type="component" value="Unassembled WGS sequence"/>
</dbReference>
<feature type="region of interest" description="Disordered" evidence="2">
    <location>
        <begin position="1"/>
        <end position="26"/>
    </location>
</feature>
<evidence type="ECO:0000313" key="5">
    <source>
        <dbReference type="Proteomes" id="UP000039865"/>
    </source>
</evidence>
<evidence type="ECO:0000313" key="4">
    <source>
        <dbReference type="EMBL" id="CDW82352.1"/>
    </source>
</evidence>
<reference evidence="4 5" key="1">
    <citation type="submission" date="2014-06" db="EMBL/GenBank/DDBJ databases">
        <authorList>
            <person name="Swart Estienne"/>
        </authorList>
    </citation>
    <scope>NUCLEOTIDE SEQUENCE [LARGE SCALE GENOMIC DNA]</scope>
    <source>
        <strain evidence="4 5">130c</strain>
    </source>
</reference>
<proteinExistence type="predicted"/>
<feature type="transmembrane region" description="Helical" evidence="3">
    <location>
        <begin position="208"/>
        <end position="226"/>
    </location>
</feature>